<dbReference type="OrthoDB" id="1431247at2759"/>
<dbReference type="InterPro" id="IPR031107">
    <property type="entry name" value="Small_HSP"/>
</dbReference>
<evidence type="ECO:0000259" key="5">
    <source>
        <dbReference type="PROSITE" id="PS01031"/>
    </source>
</evidence>
<dbReference type="AlphaFoldDB" id="A0A0F8AZ98"/>
<accession>A0A0F8AZ98</accession>
<feature type="region of interest" description="Disordered" evidence="4">
    <location>
        <begin position="136"/>
        <end position="273"/>
    </location>
</feature>
<evidence type="ECO:0000313" key="7">
    <source>
        <dbReference type="Proteomes" id="UP000034841"/>
    </source>
</evidence>
<comment type="similarity">
    <text evidence="2 3">Belongs to the small heat shock protein (HSP20) family.</text>
</comment>
<proteinExistence type="inferred from homology"/>
<dbReference type="PROSITE" id="PS01031">
    <property type="entry name" value="SHSP"/>
    <property type="match status" value="1"/>
</dbReference>
<dbReference type="SUPFAM" id="SSF49764">
    <property type="entry name" value="HSP20-like chaperones"/>
    <property type="match status" value="2"/>
</dbReference>
<reference evidence="6 7" key="1">
    <citation type="submission" date="2015-04" db="EMBL/GenBank/DDBJ databases">
        <title>Genome sequence of Ceratocystis platani, a major pathogen of plane trees.</title>
        <authorList>
            <person name="Belbahri L."/>
        </authorList>
    </citation>
    <scope>NUCLEOTIDE SEQUENCE [LARGE SCALE GENOMIC DNA]</scope>
    <source>
        <strain evidence="6 7">CFO</strain>
    </source>
</reference>
<protein>
    <submittedName>
        <fullName evidence="6">30 kDa heat shock protein</fullName>
    </submittedName>
</protein>
<keyword evidence="1 6" id="KW-0346">Stress response</keyword>
<dbReference type="CDD" id="cd06464">
    <property type="entry name" value="ACD_sHsps-like"/>
    <property type="match status" value="1"/>
</dbReference>
<dbReference type="Pfam" id="PF00011">
    <property type="entry name" value="HSP20"/>
    <property type="match status" value="1"/>
</dbReference>
<evidence type="ECO:0000313" key="6">
    <source>
        <dbReference type="EMBL" id="KKF93806.1"/>
    </source>
</evidence>
<feature type="compositionally biased region" description="Polar residues" evidence="4">
    <location>
        <begin position="136"/>
        <end position="145"/>
    </location>
</feature>
<comment type="caution">
    <text evidence="6">The sequence shown here is derived from an EMBL/GenBank/DDBJ whole genome shotgun (WGS) entry which is preliminary data.</text>
</comment>
<name>A0A0F8AZ98_CERFI</name>
<dbReference type="InterPro" id="IPR002068">
    <property type="entry name" value="A-crystallin/Hsp20_dom"/>
</dbReference>
<dbReference type="Gene3D" id="2.60.40.790">
    <property type="match status" value="1"/>
</dbReference>
<sequence>MVYFTPFVSPDAFSPFSVLNEFESPVYRQPLALSTPIFAAPVYTPSYCRPRRQRAPVRRSVASPLSLEIPSTYRAITPRLVVKPSSMFKPALQPKFEIRDTADAYELHGNLEGLDKKDVEIEFVDPQTLTVCGRVQRNSSSSTVPATADKTVDAEGQDTQMSVDPEPETSPSAEPETRAPRSPSPSTYRKATVEDSPDEDDRLSITSMTSTRSSSSAGEKRPIDFSAPSKSPKAAKVSQPSSSAAERAIFKAPVPSVPAKKTPPKNTGNWDSERSFTQFSRTFTFPERIRPDRVHATLNDGILSVVVPKARQEARRVIIF</sequence>
<dbReference type="EMBL" id="LBBL01000206">
    <property type="protein sequence ID" value="KKF93806.1"/>
    <property type="molecule type" value="Genomic_DNA"/>
</dbReference>
<gene>
    <name evidence="6" type="primary">hsp30_2</name>
    <name evidence="6" type="ORF">CFO_g3838</name>
</gene>
<evidence type="ECO:0000256" key="3">
    <source>
        <dbReference type="RuleBase" id="RU003616"/>
    </source>
</evidence>
<organism evidence="6 7">
    <name type="scientific">Ceratocystis fimbriata f. sp. platani</name>
    <dbReference type="NCBI Taxonomy" id="88771"/>
    <lineage>
        <taxon>Eukaryota</taxon>
        <taxon>Fungi</taxon>
        <taxon>Dikarya</taxon>
        <taxon>Ascomycota</taxon>
        <taxon>Pezizomycotina</taxon>
        <taxon>Sordariomycetes</taxon>
        <taxon>Hypocreomycetidae</taxon>
        <taxon>Microascales</taxon>
        <taxon>Ceratocystidaceae</taxon>
        <taxon>Ceratocystis</taxon>
    </lineage>
</organism>
<evidence type="ECO:0000256" key="2">
    <source>
        <dbReference type="PROSITE-ProRule" id="PRU00285"/>
    </source>
</evidence>
<evidence type="ECO:0000256" key="4">
    <source>
        <dbReference type="SAM" id="MobiDB-lite"/>
    </source>
</evidence>
<feature type="domain" description="SHSP" evidence="5">
    <location>
        <begin position="87"/>
        <end position="320"/>
    </location>
</feature>
<dbReference type="PANTHER" id="PTHR11527">
    <property type="entry name" value="HEAT-SHOCK PROTEIN 20 FAMILY MEMBER"/>
    <property type="match status" value="1"/>
</dbReference>
<dbReference type="Proteomes" id="UP000034841">
    <property type="component" value="Unassembled WGS sequence"/>
</dbReference>
<dbReference type="InterPro" id="IPR008978">
    <property type="entry name" value="HSP20-like_chaperone"/>
</dbReference>
<keyword evidence="7" id="KW-1185">Reference proteome</keyword>
<feature type="compositionally biased region" description="Low complexity" evidence="4">
    <location>
        <begin position="204"/>
        <end position="216"/>
    </location>
</feature>
<evidence type="ECO:0000256" key="1">
    <source>
        <dbReference type="ARBA" id="ARBA00023016"/>
    </source>
</evidence>